<organism evidence="2">
    <name type="scientific">Nakamurella sp. A5-74</name>
    <dbReference type="NCBI Taxonomy" id="3158264"/>
    <lineage>
        <taxon>Bacteria</taxon>
        <taxon>Bacillati</taxon>
        <taxon>Actinomycetota</taxon>
        <taxon>Actinomycetes</taxon>
        <taxon>Nakamurellales</taxon>
        <taxon>Nakamurellaceae</taxon>
        <taxon>Nakamurella</taxon>
    </lineage>
</organism>
<reference evidence="2" key="1">
    <citation type="submission" date="2024-05" db="EMBL/GenBank/DDBJ databases">
        <authorList>
            <person name="Cai S.Y."/>
            <person name="Jin L.M."/>
            <person name="Li H.R."/>
        </authorList>
    </citation>
    <scope>NUCLEOTIDE SEQUENCE</scope>
    <source>
        <strain evidence="2">A5-74</strain>
    </source>
</reference>
<dbReference type="AlphaFoldDB" id="A0AAU8DQH4"/>
<evidence type="ECO:0000256" key="1">
    <source>
        <dbReference type="SAM" id="MobiDB-lite"/>
    </source>
</evidence>
<accession>A0AAU8DQH4</accession>
<feature type="region of interest" description="Disordered" evidence="1">
    <location>
        <begin position="143"/>
        <end position="163"/>
    </location>
</feature>
<evidence type="ECO:0000313" key="2">
    <source>
        <dbReference type="EMBL" id="XCG63988.1"/>
    </source>
</evidence>
<gene>
    <name evidence="2" type="ORF">ABLG96_01165</name>
</gene>
<name>A0AAU8DQH4_9ACTN</name>
<dbReference type="EMBL" id="CP159218">
    <property type="protein sequence ID" value="XCG63988.1"/>
    <property type="molecule type" value="Genomic_DNA"/>
</dbReference>
<sequence length="407" mass="45616">MSLVAWLDTSLEQQRRAREIIKLFSDPLTIDDLGIGQIRDALGDRLFPGSSTIQTRARYLLLVPWAFQVASGPTSSTRSLVARAEEYERSTLTSILKTDPDAVGLIGKRAGKNVRTLPSQIYWTALRTYGILEYPIGRQQVGPTTRRASEATELAERRSGPWVATLPPRPSDFPYSVDGGLELTSEEASWLQERILLSVPDSLLASLTRSADPGVIYETPSAWDALRATELPDDQRDLLTHAELFARTMQGAAWVYNVLLAEAYARDEYTPQYGEVDVDHYREQFRAWTDEMRAIMPRTQHWDLPAFWQTLGTAAYRIAPATQIFVNRWIESVRDGSALTALDNQALRTMIQRRESAKKGPQAMLGNSRRLASWTGNSGTGLLTFRWANVTRILADIREGLDSAGTR</sequence>
<proteinExistence type="predicted"/>
<protein>
    <submittedName>
        <fullName evidence="2">DUF6361 family protein</fullName>
    </submittedName>
</protein>
<feature type="compositionally biased region" description="Basic and acidic residues" evidence="1">
    <location>
        <begin position="147"/>
        <end position="159"/>
    </location>
</feature>
<dbReference type="InterPro" id="IPR045941">
    <property type="entry name" value="DUF6361"/>
</dbReference>
<dbReference type="RefSeq" id="WP_353649602.1">
    <property type="nucleotide sequence ID" value="NZ_CP159218.1"/>
</dbReference>
<dbReference type="Pfam" id="PF19888">
    <property type="entry name" value="DUF6361"/>
    <property type="match status" value="1"/>
</dbReference>